<feature type="non-terminal residue" evidence="2">
    <location>
        <position position="251"/>
    </location>
</feature>
<dbReference type="EMBL" id="UINC01192340">
    <property type="protein sequence ID" value="SVE07443.1"/>
    <property type="molecule type" value="Genomic_DNA"/>
</dbReference>
<name>A0A383AIP3_9ZZZZ</name>
<dbReference type="AlphaFoldDB" id="A0A383AIP3"/>
<accession>A0A383AIP3</accession>
<proteinExistence type="predicted"/>
<dbReference type="GO" id="GO:0004672">
    <property type="term" value="F:protein kinase activity"/>
    <property type="evidence" value="ECO:0007669"/>
    <property type="project" value="InterPro"/>
</dbReference>
<reference evidence="2" key="1">
    <citation type="submission" date="2018-05" db="EMBL/GenBank/DDBJ databases">
        <authorList>
            <person name="Lanie J.A."/>
            <person name="Ng W.-L."/>
            <person name="Kazmierczak K.M."/>
            <person name="Andrzejewski T.M."/>
            <person name="Davidsen T.M."/>
            <person name="Wayne K.J."/>
            <person name="Tettelin H."/>
            <person name="Glass J.I."/>
            <person name="Rusch D."/>
            <person name="Podicherti R."/>
            <person name="Tsui H.-C.T."/>
            <person name="Winkler M.E."/>
        </authorList>
    </citation>
    <scope>NUCLEOTIDE SEQUENCE</scope>
</reference>
<evidence type="ECO:0000313" key="2">
    <source>
        <dbReference type="EMBL" id="SVE07443.1"/>
    </source>
</evidence>
<feature type="domain" description="Protein kinase" evidence="1">
    <location>
        <begin position="18"/>
        <end position="251"/>
    </location>
</feature>
<dbReference type="GO" id="GO:0005524">
    <property type="term" value="F:ATP binding"/>
    <property type="evidence" value="ECO:0007669"/>
    <property type="project" value="InterPro"/>
</dbReference>
<protein>
    <recommendedName>
        <fullName evidence="1">Protein kinase domain-containing protein</fullName>
    </recommendedName>
</protein>
<dbReference type="PROSITE" id="PS50011">
    <property type="entry name" value="PROTEIN_KINASE_DOM"/>
    <property type="match status" value="1"/>
</dbReference>
<dbReference type="Gene3D" id="1.10.510.10">
    <property type="entry name" value="Transferase(Phosphotransferase) domain 1"/>
    <property type="match status" value="1"/>
</dbReference>
<gene>
    <name evidence="2" type="ORF">METZ01_LOCUS460297</name>
</gene>
<sequence length="251" mass="27992">RALGLLRRRRPIERFGDYETQELVGEFLGGRTYVATSLVSNQTVLLHIYDINSYLSPEEQERQRRYAQNSYQVLERLASVGIPAPEIAGPIATFVTQRGDIAVVSPQVVHPTLVDLMDQGTTLDEQVLLLIVRDVAKALRLVHERDISHRRLIPSLVHVLMRNLGEVSECFARVGGWDRAAFSASSMSTIHVGGLEEEHQFFAPEVLNAQVVSQQAVDLYALGTLIRWLWENLSSESLPEGFGEVCGVLCA</sequence>
<evidence type="ECO:0000259" key="1">
    <source>
        <dbReference type="PROSITE" id="PS50011"/>
    </source>
</evidence>
<dbReference type="InterPro" id="IPR011009">
    <property type="entry name" value="Kinase-like_dom_sf"/>
</dbReference>
<dbReference type="SUPFAM" id="SSF56112">
    <property type="entry name" value="Protein kinase-like (PK-like)"/>
    <property type="match status" value="1"/>
</dbReference>
<dbReference type="InterPro" id="IPR000719">
    <property type="entry name" value="Prot_kinase_dom"/>
</dbReference>
<feature type="non-terminal residue" evidence="2">
    <location>
        <position position="1"/>
    </location>
</feature>
<organism evidence="2">
    <name type="scientific">marine metagenome</name>
    <dbReference type="NCBI Taxonomy" id="408172"/>
    <lineage>
        <taxon>unclassified sequences</taxon>
        <taxon>metagenomes</taxon>
        <taxon>ecological metagenomes</taxon>
    </lineage>
</organism>